<keyword evidence="3" id="KW-1185">Reference proteome</keyword>
<feature type="transmembrane region" description="Helical" evidence="1">
    <location>
        <begin position="39"/>
        <end position="62"/>
    </location>
</feature>
<evidence type="ECO:0000313" key="3">
    <source>
        <dbReference type="Proteomes" id="UP000469440"/>
    </source>
</evidence>
<gene>
    <name evidence="2" type="primary">rsxA_1</name>
    <name evidence="2" type="ORF">CAFE_28490</name>
</gene>
<dbReference type="EMBL" id="VWXL01000084">
    <property type="protein sequence ID" value="MVB12117.1"/>
    <property type="molecule type" value="Genomic_DNA"/>
</dbReference>
<dbReference type="Proteomes" id="UP000469440">
    <property type="component" value="Unassembled WGS sequence"/>
</dbReference>
<accession>A0A6N8I2Y7</accession>
<comment type="caution">
    <text evidence="2">The sequence shown here is derived from an EMBL/GenBank/DDBJ whole genome shotgun (WGS) entry which is preliminary data.</text>
</comment>
<protein>
    <submittedName>
        <fullName evidence="2">Electron transport complex subunit RsxA</fullName>
    </submittedName>
</protein>
<sequence length="196" mass="20577">MFFRLVMTALLAVGTENLLFAGGSGFSRALRCAQRPDTVGIYALAVTWFSLASMFAGVWLAPFLPAAYGIRAPLRSACLAAAAAVAYLATFLLLRALLPARILSRIAPVLAPAAVNTVVLAMPYVQYQFAFDPAQAAGYALGTGAAFYLASEVLMHAEAKCRNPDIPEAFSGLPASILYIGILSMAFAGFAGGKVF</sequence>
<feature type="transmembrane region" description="Helical" evidence="1">
    <location>
        <begin position="106"/>
        <end position="125"/>
    </location>
</feature>
<evidence type="ECO:0000313" key="2">
    <source>
        <dbReference type="EMBL" id="MVB12117.1"/>
    </source>
</evidence>
<feature type="transmembrane region" description="Helical" evidence="1">
    <location>
        <begin position="137"/>
        <end position="157"/>
    </location>
</feature>
<dbReference type="AlphaFoldDB" id="A0A6N8I2Y7"/>
<proteinExistence type="predicted"/>
<feature type="transmembrane region" description="Helical" evidence="1">
    <location>
        <begin position="169"/>
        <end position="191"/>
    </location>
</feature>
<reference evidence="2 3" key="1">
    <citation type="submission" date="2019-09" db="EMBL/GenBank/DDBJ databases">
        <title>Genome sequence of Clostridium sp. EA1.</title>
        <authorList>
            <person name="Poehlein A."/>
            <person name="Bengelsdorf F.R."/>
            <person name="Daniel R."/>
        </authorList>
    </citation>
    <scope>NUCLEOTIDE SEQUENCE [LARGE SCALE GENOMIC DNA]</scope>
    <source>
        <strain evidence="2 3">EA1</strain>
    </source>
</reference>
<name>A0A6N8I2Y7_9FIRM</name>
<keyword evidence="1" id="KW-0812">Transmembrane</keyword>
<dbReference type="GO" id="GO:0012505">
    <property type="term" value="C:endomembrane system"/>
    <property type="evidence" value="ECO:0007669"/>
    <property type="project" value="UniProtKB-SubCell"/>
</dbReference>
<keyword evidence="1" id="KW-0472">Membrane</keyword>
<dbReference type="GO" id="GO:0016020">
    <property type="term" value="C:membrane"/>
    <property type="evidence" value="ECO:0007669"/>
    <property type="project" value="InterPro"/>
</dbReference>
<evidence type="ECO:0000256" key="1">
    <source>
        <dbReference type="SAM" id="Phobius"/>
    </source>
</evidence>
<dbReference type="OrthoDB" id="1820404at2"/>
<keyword evidence="1" id="KW-1133">Transmembrane helix</keyword>
<feature type="transmembrane region" description="Helical" evidence="1">
    <location>
        <begin position="74"/>
        <end position="94"/>
    </location>
</feature>
<dbReference type="RefSeq" id="WP_156991008.1">
    <property type="nucleotide sequence ID" value="NZ_VWXL01000084.1"/>
</dbReference>
<organism evidence="2 3">
    <name type="scientific">Caproicibacter fermentans</name>
    <dbReference type="NCBI Taxonomy" id="2576756"/>
    <lineage>
        <taxon>Bacteria</taxon>
        <taxon>Bacillati</taxon>
        <taxon>Bacillota</taxon>
        <taxon>Clostridia</taxon>
        <taxon>Eubacteriales</taxon>
        <taxon>Acutalibacteraceae</taxon>
        <taxon>Caproicibacter</taxon>
    </lineage>
</organism>
<feature type="transmembrane region" description="Helical" evidence="1">
    <location>
        <begin position="6"/>
        <end position="27"/>
    </location>
</feature>